<reference evidence="2" key="1">
    <citation type="submission" date="2021-03" db="EMBL/GenBank/DDBJ databases">
        <title>Antimicrobial resistance genes in bacteria isolated from Japanese honey, and their potential for conferring macrolide and lincosamide resistance in the American foulbrood pathogen Paenibacillus larvae.</title>
        <authorList>
            <person name="Okamoto M."/>
            <person name="Kumagai M."/>
            <person name="Kanamori H."/>
            <person name="Takamatsu D."/>
        </authorList>
    </citation>
    <scope>NUCLEOTIDE SEQUENCE</scope>
    <source>
        <strain evidence="2">J40TS1</strain>
    </source>
</reference>
<dbReference type="Proteomes" id="UP000683139">
    <property type="component" value="Unassembled WGS sequence"/>
</dbReference>
<evidence type="ECO:0000313" key="3">
    <source>
        <dbReference type="Proteomes" id="UP000683139"/>
    </source>
</evidence>
<dbReference type="Pfam" id="PF10737">
    <property type="entry name" value="GerPC"/>
    <property type="match status" value="2"/>
</dbReference>
<sequence>MYNSDPPSNTHLNAWQQWAFRIEQRMQEQQDTIEQLQRELELLKQQLSRQEPAPTLHVEKIEYHFDQLKVDTLEGSLQIGLSTSNPEQLPMMIEDIMMQQGGKPSPYDQMNGPHYSTSNSPFANANAQANAAPYVAKPNSNSNYNGLNSFQRPRKDAEHNKLAAPQPHYDVATNRWSEHSELADSCLSMLRSELYQQFVSYISRQGSLMQVALDDEHIKLIVDDIERQLPARIHYYIESQRAKREFSSIEQLREQVLRLTKDDIESAVDQYIYQLSLSNQHEEEQKG</sequence>
<accession>A0A919YQV3</accession>
<dbReference type="RefSeq" id="WP_213513509.1">
    <property type="nucleotide sequence ID" value="NZ_BOSE01000001.1"/>
</dbReference>
<keyword evidence="3" id="KW-1185">Reference proteome</keyword>
<evidence type="ECO:0000313" key="2">
    <source>
        <dbReference type="EMBL" id="GIP15288.1"/>
    </source>
</evidence>
<evidence type="ECO:0000256" key="1">
    <source>
        <dbReference type="SAM" id="Coils"/>
    </source>
</evidence>
<keyword evidence="1" id="KW-0175">Coiled coil</keyword>
<protein>
    <submittedName>
        <fullName evidence="2">Uncharacterized protein</fullName>
    </submittedName>
</protein>
<name>A0A919YQV3_9BACL</name>
<feature type="coiled-coil region" evidence="1">
    <location>
        <begin position="19"/>
        <end position="53"/>
    </location>
</feature>
<comment type="caution">
    <text evidence="2">The sequence shown here is derived from an EMBL/GenBank/DDBJ whole genome shotgun (WGS) entry which is preliminary data.</text>
</comment>
<organism evidence="2 3">
    <name type="scientific">Paenibacillus montaniterrae</name>
    <dbReference type="NCBI Taxonomy" id="429341"/>
    <lineage>
        <taxon>Bacteria</taxon>
        <taxon>Bacillati</taxon>
        <taxon>Bacillota</taxon>
        <taxon>Bacilli</taxon>
        <taxon>Bacillales</taxon>
        <taxon>Paenibacillaceae</taxon>
        <taxon>Paenibacillus</taxon>
    </lineage>
</organism>
<proteinExistence type="predicted"/>
<dbReference type="AlphaFoldDB" id="A0A919YQV3"/>
<gene>
    <name evidence="2" type="ORF">J40TS1_09300</name>
</gene>
<dbReference type="InterPro" id="IPR019673">
    <property type="entry name" value="Spore_germination_GerPC"/>
</dbReference>
<dbReference type="EMBL" id="BOSE01000001">
    <property type="protein sequence ID" value="GIP15288.1"/>
    <property type="molecule type" value="Genomic_DNA"/>
</dbReference>